<dbReference type="AlphaFoldDB" id="A0A4R2P998"/>
<proteinExistence type="predicted"/>
<reference evidence="1 2" key="1">
    <citation type="submission" date="2019-03" db="EMBL/GenBank/DDBJ databases">
        <title>Genomic Encyclopedia of Type Strains, Phase IV (KMG-IV): sequencing the most valuable type-strain genomes for metagenomic binning, comparative biology and taxonomic classification.</title>
        <authorList>
            <person name="Goeker M."/>
        </authorList>
    </citation>
    <scope>NUCLEOTIDE SEQUENCE [LARGE SCALE GENOMIC DNA]</scope>
    <source>
        <strain evidence="1 2">DSM 2132</strain>
    </source>
</reference>
<dbReference type="InParanoid" id="A0A4R2P998"/>
<dbReference type="OrthoDB" id="7585945at2"/>
<dbReference type="EMBL" id="SLXO01000014">
    <property type="protein sequence ID" value="TCP30435.1"/>
    <property type="molecule type" value="Genomic_DNA"/>
</dbReference>
<sequence length="145" mass="14950">MIRLNLSREPQWLDLGHDVRVRVAPLTTGLMAAARSDPSVAGLPGQASAETIAVTMAKALARLVVLDWEGVGDGDGKPVSVTPDGIDALLDIPPLFEAFQLRYVSTGLLLEQEKNASAPSQTGTSAGAIGIADPVAAPAPTVRAS</sequence>
<dbReference type="RefSeq" id="WP_132709480.1">
    <property type="nucleotide sequence ID" value="NZ_JACIGF010000014.1"/>
</dbReference>
<protein>
    <submittedName>
        <fullName evidence="1">Uncharacterized protein</fullName>
    </submittedName>
</protein>
<evidence type="ECO:0000313" key="2">
    <source>
        <dbReference type="Proteomes" id="UP000295399"/>
    </source>
</evidence>
<keyword evidence="2" id="KW-1185">Reference proteome</keyword>
<dbReference type="Proteomes" id="UP000295399">
    <property type="component" value="Unassembled WGS sequence"/>
</dbReference>
<name>A0A4R2P998_RHOSA</name>
<gene>
    <name evidence="1" type="ORF">EV659_11424</name>
</gene>
<accession>A0A4R2P998</accession>
<organism evidence="1 2">
    <name type="scientific">Rhodothalassium salexigens DSM 2132</name>
    <dbReference type="NCBI Taxonomy" id="1188247"/>
    <lineage>
        <taxon>Bacteria</taxon>
        <taxon>Pseudomonadati</taxon>
        <taxon>Pseudomonadota</taxon>
        <taxon>Alphaproteobacteria</taxon>
        <taxon>Rhodothalassiales</taxon>
        <taxon>Rhodothalassiaceae</taxon>
        <taxon>Rhodothalassium</taxon>
    </lineage>
</organism>
<evidence type="ECO:0000313" key="1">
    <source>
        <dbReference type="EMBL" id="TCP30435.1"/>
    </source>
</evidence>
<comment type="caution">
    <text evidence="1">The sequence shown here is derived from an EMBL/GenBank/DDBJ whole genome shotgun (WGS) entry which is preliminary data.</text>
</comment>